<protein>
    <submittedName>
        <fullName evidence="1">Uncharacterized protein</fullName>
    </submittedName>
</protein>
<sequence>MDFCFLLLISCTSNSVPEAFPGQLTVTILSLLGNRLSGPIPREIGDIATLEELVLEDNLLQGQLPSSLGRLTGLRRILLSANNFTGTIPETYGNLTNLEDFGIVGSTLSGRIPSFIGNWTRLIRVDWQGTSMEGPIPSTISLLRNLEELVKAAFVVSDPVDWSRDFQVLYDILRSGGLLGEKCQHQPHMYFAADHLEYQLFFLMKVLAWGAFRIALESIFNKIHHKPLELNQLLNEYHKHKKSENFETLYMIGDNREVDIKGARRVCLEGKKNHTDCPADQVVDTVEEAVEYILQKEGKCGDPSAEKKPGVVWSIDLQTKFIASVNQLGIEKAVPKRNLDLMNVDGIIRENVASHLQMGKTGVEQCLSERLFYPCCCFVVVLNMIMDLFAPVAAVLFLLYSTLLLMPCCSLGSNYGPLYPANVVLLSGPALIKYPARLKENLLSKSSSNVVIELENQILLNECHELTEISLVEDLKQESSSFKNEYPPGFEEVASKADCLR</sequence>
<accession>A0ACB9BPX6</accession>
<dbReference type="Proteomes" id="UP001055811">
    <property type="component" value="Linkage Group LG06"/>
</dbReference>
<evidence type="ECO:0000313" key="1">
    <source>
        <dbReference type="EMBL" id="KAI3724086.1"/>
    </source>
</evidence>
<reference evidence="1 2" key="2">
    <citation type="journal article" date="2022" name="Mol. Ecol. Resour.">
        <title>The genomes of chicory, endive, great burdock and yacon provide insights into Asteraceae paleo-polyploidization history and plant inulin production.</title>
        <authorList>
            <person name="Fan W."/>
            <person name="Wang S."/>
            <person name="Wang H."/>
            <person name="Wang A."/>
            <person name="Jiang F."/>
            <person name="Liu H."/>
            <person name="Zhao H."/>
            <person name="Xu D."/>
            <person name="Zhang Y."/>
        </authorList>
    </citation>
    <scope>NUCLEOTIDE SEQUENCE [LARGE SCALE GENOMIC DNA]</scope>
    <source>
        <strain evidence="2">cv. Punajuju</strain>
        <tissue evidence="1">Leaves</tissue>
    </source>
</reference>
<name>A0ACB9BPX6_CICIN</name>
<comment type="caution">
    <text evidence="1">The sequence shown here is derived from an EMBL/GenBank/DDBJ whole genome shotgun (WGS) entry which is preliminary data.</text>
</comment>
<dbReference type="EMBL" id="CM042014">
    <property type="protein sequence ID" value="KAI3724086.1"/>
    <property type="molecule type" value="Genomic_DNA"/>
</dbReference>
<keyword evidence="2" id="KW-1185">Reference proteome</keyword>
<gene>
    <name evidence="1" type="ORF">L2E82_35851</name>
</gene>
<organism evidence="1 2">
    <name type="scientific">Cichorium intybus</name>
    <name type="common">Chicory</name>
    <dbReference type="NCBI Taxonomy" id="13427"/>
    <lineage>
        <taxon>Eukaryota</taxon>
        <taxon>Viridiplantae</taxon>
        <taxon>Streptophyta</taxon>
        <taxon>Embryophyta</taxon>
        <taxon>Tracheophyta</taxon>
        <taxon>Spermatophyta</taxon>
        <taxon>Magnoliopsida</taxon>
        <taxon>eudicotyledons</taxon>
        <taxon>Gunneridae</taxon>
        <taxon>Pentapetalae</taxon>
        <taxon>asterids</taxon>
        <taxon>campanulids</taxon>
        <taxon>Asterales</taxon>
        <taxon>Asteraceae</taxon>
        <taxon>Cichorioideae</taxon>
        <taxon>Cichorieae</taxon>
        <taxon>Cichoriinae</taxon>
        <taxon>Cichorium</taxon>
    </lineage>
</organism>
<reference evidence="2" key="1">
    <citation type="journal article" date="2022" name="Mol. Ecol. Resour.">
        <title>The genomes of chicory, endive, great burdock and yacon provide insights into Asteraceae palaeo-polyploidization history and plant inulin production.</title>
        <authorList>
            <person name="Fan W."/>
            <person name="Wang S."/>
            <person name="Wang H."/>
            <person name="Wang A."/>
            <person name="Jiang F."/>
            <person name="Liu H."/>
            <person name="Zhao H."/>
            <person name="Xu D."/>
            <person name="Zhang Y."/>
        </authorList>
    </citation>
    <scope>NUCLEOTIDE SEQUENCE [LARGE SCALE GENOMIC DNA]</scope>
    <source>
        <strain evidence="2">cv. Punajuju</strain>
    </source>
</reference>
<evidence type="ECO:0000313" key="2">
    <source>
        <dbReference type="Proteomes" id="UP001055811"/>
    </source>
</evidence>
<proteinExistence type="predicted"/>